<evidence type="ECO:0000313" key="2">
    <source>
        <dbReference type="Proteomes" id="UP000663891"/>
    </source>
</evidence>
<comment type="caution">
    <text evidence="1">The sequence shown here is derived from an EMBL/GenBank/DDBJ whole genome shotgun (WGS) entry which is preliminary data.</text>
</comment>
<organism evidence="1 2">
    <name type="scientific">Adineta steineri</name>
    <dbReference type="NCBI Taxonomy" id="433720"/>
    <lineage>
        <taxon>Eukaryota</taxon>
        <taxon>Metazoa</taxon>
        <taxon>Spiralia</taxon>
        <taxon>Gnathifera</taxon>
        <taxon>Rotifera</taxon>
        <taxon>Eurotatoria</taxon>
        <taxon>Bdelloidea</taxon>
        <taxon>Adinetida</taxon>
        <taxon>Adinetidae</taxon>
        <taxon>Adineta</taxon>
    </lineage>
</organism>
<dbReference type="OrthoDB" id="342730at2759"/>
<dbReference type="EMBL" id="CAJNON010000021">
    <property type="protein sequence ID" value="CAF0799118.1"/>
    <property type="molecule type" value="Genomic_DNA"/>
</dbReference>
<evidence type="ECO:0000313" key="1">
    <source>
        <dbReference type="EMBL" id="CAF0799118.1"/>
    </source>
</evidence>
<reference evidence="1" key="1">
    <citation type="submission" date="2021-02" db="EMBL/GenBank/DDBJ databases">
        <authorList>
            <person name="Nowell W R."/>
        </authorList>
    </citation>
    <scope>NUCLEOTIDE SEQUENCE</scope>
</reference>
<dbReference type="AlphaFoldDB" id="A0A813SP47"/>
<name>A0A813SP47_9BILA</name>
<gene>
    <name evidence="1" type="ORF">VCS650_LOCUS3917</name>
</gene>
<protein>
    <submittedName>
        <fullName evidence="1">Uncharacterized protein</fullName>
    </submittedName>
</protein>
<proteinExistence type="predicted"/>
<accession>A0A813SP47</accession>
<dbReference type="Proteomes" id="UP000663891">
    <property type="component" value="Unassembled WGS sequence"/>
</dbReference>
<sequence>MVRVGSDIGLNQIVTTSSPNSSSSSSVSASFVTASNTPSAATLSLLSTVQAEVHQQAPLQLVQVDQQAVLQVVQARVHRHQHQQALLQQAVQLARHQQHIYRKMHDDLLTVFIYFYLATTTTTAFSSCNNLRWNQTGEIVAGTTIQGSSANQLRNPSCLYIDNNNTLYICDQNNNRMERCKYYIIKR</sequence>